<reference evidence="1" key="1">
    <citation type="journal article" date="2012" name="Science">
        <title>Fermentation, hydrogen, and sulfur metabolism in multiple uncultivated bacterial phyla.</title>
        <authorList>
            <person name="Wrighton K.C."/>
            <person name="Thomas B.C."/>
            <person name="Sharon I."/>
            <person name="Miller C.S."/>
            <person name="Castelle C.J."/>
            <person name="VerBerkmoes N.C."/>
            <person name="Wilkins M.J."/>
            <person name="Hettich R.L."/>
            <person name="Lipton M.S."/>
            <person name="Williams K.H."/>
            <person name="Long P.E."/>
            <person name="Banfield J.F."/>
        </authorList>
    </citation>
    <scope>NUCLEOTIDE SEQUENCE [LARGE SCALE GENOMIC DNA]</scope>
</reference>
<protein>
    <submittedName>
        <fullName evidence="1">Uncharacterized protein</fullName>
    </submittedName>
</protein>
<accession>K1ZID9</accession>
<name>K1ZID9_9BACT</name>
<dbReference type="EMBL" id="AMFJ01028953">
    <property type="protein sequence ID" value="EKD44163.1"/>
    <property type="molecule type" value="Genomic_DNA"/>
</dbReference>
<sequence length="58" mass="6979">MYVFFEIMLKIDLYKVINIFNKTKDIEIESIQSFEKDSYLEKLNNHKNNNPIAQILNI</sequence>
<gene>
    <name evidence="1" type="ORF">ACD_71C00222G0022</name>
</gene>
<dbReference type="AlphaFoldDB" id="K1ZID9"/>
<organism evidence="1">
    <name type="scientific">uncultured bacterium</name>
    <name type="common">gcode 4</name>
    <dbReference type="NCBI Taxonomy" id="1234023"/>
    <lineage>
        <taxon>Bacteria</taxon>
        <taxon>environmental samples</taxon>
    </lineage>
</organism>
<evidence type="ECO:0000313" key="1">
    <source>
        <dbReference type="EMBL" id="EKD44163.1"/>
    </source>
</evidence>
<comment type="caution">
    <text evidence="1">The sequence shown here is derived from an EMBL/GenBank/DDBJ whole genome shotgun (WGS) entry which is preliminary data.</text>
</comment>
<proteinExistence type="predicted"/>